<evidence type="ECO:0000256" key="5">
    <source>
        <dbReference type="ARBA" id="ARBA00023136"/>
    </source>
</evidence>
<sequence>MVLEFFSSLTARAIWTPELIIVLSLFSVIYFLLTGRYRHLFPDSEPVSRRQKVYFHLGLLCIYLGFGGPLYVLGHMMLSMHMLAMAIVYLIAPPMILLGLPSWFFQYFAQFRVIKSVFLVIGFPILGLILFNAMFSVYHLPFMFDTLLINEGLHNVYQLGMFLAAVLMWWHLTPRIETRYDMSELKKIGYMFANGVLITPACALIIFAGTPLYETYTNATTWATAMSYCLPPGADIPYEFFDGEKSIPPFAAEHDQQLGGALMKVLQEIVYGVAIGYIFKQWINRDRTNPNPDATAFEMVRT</sequence>
<feature type="transmembrane region" description="Helical" evidence="6">
    <location>
        <begin position="155"/>
        <end position="172"/>
    </location>
</feature>
<feature type="transmembrane region" description="Helical" evidence="6">
    <location>
        <begin position="53"/>
        <end position="74"/>
    </location>
</feature>
<proteinExistence type="predicted"/>
<comment type="subcellular location">
    <subcellularLocation>
        <location evidence="1">Cell membrane</location>
        <topology evidence="1">Multi-pass membrane protein</topology>
    </subcellularLocation>
</comment>
<keyword evidence="2" id="KW-1003">Cell membrane</keyword>
<dbReference type="AlphaFoldDB" id="A0A840QSN6"/>
<comment type="caution">
    <text evidence="7">The sequence shown here is derived from an EMBL/GenBank/DDBJ whole genome shotgun (WGS) entry which is preliminary data.</text>
</comment>
<dbReference type="InterPro" id="IPR019108">
    <property type="entry name" value="Caa3_assmbl_CtaG-rel"/>
</dbReference>
<evidence type="ECO:0000256" key="1">
    <source>
        <dbReference type="ARBA" id="ARBA00004651"/>
    </source>
</evidence>
<evidence type="ECO:0000256" key="6">
    <source>
        <dbReference type="SAM" id="Phobius"/>
    </source>
</evidence>
<evidence type="ECO:0000256" key="3">
    <source>
        <dbReference type="ARBA" id="ARBA00022692"/>
    </source>
</evidence>
<feature type="transmembrane region" description="Helical" evidence="6">
    <location>
        <begin position="192"/>
        <end position="213"/>
    </location>
</feature>
<feature type="transmembrane region" description="Helical" evidence="6">
    <location>
        <begin position="12"/>
        <end position="33"/>
    </location>
</feature>
<dbReference type="InterPro" id="IPR014108">
    <property type="entry name" value="Caa3-assmbl_CtaG"/>
</dbReference>
<keyword evidence="3 6" id="KW-0812">Transmembrane</keyword>
<dbReference type="EMBL" id="JACHHB010000012">
    <property type="protein sequence ID" value="MBB5174323.1"/>
    <property type="molecule type" value="Genomic_DNA"/>
</dbReference>
<evidence type="ECO:0000256" key="4">
    <source>
        <dbReference type="ARBA" id="ARBA00022989"/>
    </source>
</evidence>
<keyword evidence="5 6" id="KW-0472">Membrane</keyword>
<dbReference type="GO" id="GO:0005886">
    <property type="term" value="C:plasma membrane"/>
    <property type="evidence" value="ECO:0007669"/>
    <property type="project" value="UniProtKB-SubCell"/>
</dbReference>
<dbReference type="Proteomes" id="UP000551878">
    <property type="component" value="Unassembled WGS sequence"/>
</dbReference>
<gene>
    <name evidence="7" type="ORF">HNQ41_002538</name>
</gene>
<keyword evidence="8" id="KW-1185">Reference proteome</keyword>
<protein>
    <submittedName>
        <fullName evidence="7">Putative membrane protein</fullName>
    </submittedName>
</protein>
<reference evidence="7 8" key="1">
    <citation type="submission" date="2020-08" db="EMBL/GenBank/DDBJ databases">
        <title>Genomic Encyclopedia of Type Strains, Phase IV (KMG-IV): sequencing the most valuable type-strain genomes for metagenomic binning, comparative biology and taxonomic classification.</title>
        <authorList>
            <person name="Goeker M."/>
        </authorList>
    </citation>
    <scope>NUCLEOTIDE SEQUENCE [LARGE SCALE GENOMIC DNA]</scope>
    <source>
        <strain evidence="7 8">DSM 24696</strain>
    </source>
</reference>
<organism evidence="7 8">
    <name type="scientific">Texcoconibacillus texcoconensis</name>
    <dbReference type="NCBI Taxonomy" id="1095777"/>
    <lineage>
        <taxon>Bacteria</taxon>
        <taxon>Bacillati</taxon>
        <taxon>Bacillota</taxon>
        <taxon>Bacilli</taxon>
        <taxon>Bacillales</taxon>
        <taxon>Bacillaceae</taxon>
        <taxon>Texcoconibacillus</taxon>
    </lineage>
</organism>
<evidence type="ECO:0000313" key="7">
    <source>
        <dbReference type="EMBL" id="MBB5174323.1"/>
    </source>
</evidence>
<dbReference type="Pfam" id="PF09678">
    <property type="entry name" value="Caa3_CtaG"/>
    <property type="match status" value="1"/>
</dbReference>
<name>A0A840QSN6_9BACI</name>
<feature type="transmembrane region" description="Helical" evidence="6">
    <location>
        <begin position="80"/>
        <end position="105"/>
    </location>
</feature>
<keyword evidence="4 6" id="KW-1133">Transmembrane helix</keyword>
<feature type="transmembrane region" description="Helical" evidence="6">
    <location>
        <begin position="117"/>
        <end position="135"/>
    </location>
</feature>
<accession>A0A840QSN6</accession>
<evidence type="ECO:0000256" key="2">
    <source>
        <dbReference type="ARBA" id="ARBA00022475"/>
    </source>
</evidence>
<dbReference type="NCBIfam" id="TIGR02737">
    <property type="entry name" value="caa3_CtaG"/>
    <property type="match status" value="1"/>
</dbReference>
<evidence type="ECO:0000313" key="8">
    <source>
        <dbReference type="Proteomes" id="UP000551878"/>
    </source>
</evidence>